<evidence type="ECO:0000313" key="1">
    <source>
        <dbReference type="EMBL" id="MFC0321084.1"/>
    </source>
</evidence>
<dbReference type="Proteomes" id="UP001589774">
    <property type="component" value="Unassembled WGS sequence"/>
</dbReference>
<accession>A0ABV6HQB9</accession>
<dbReference type="RefSeq" id="WP_130858002.1">
    <property type="nucleotide sequence ID" value="NZ_JBHLWO010000004.1"/>
</dbReference>
<name>A0ABV6HQB9_9SPHI</name>
<comment type="caution">
    <text evidence="1">The sequence shown here is derived from an EMBL/GenBank/DDBJ whole genome shotgun (WGS) entry which is preliminary data.</text>
</comment>
<keyword evidence="2" id="KW-1185">Reference proteome</keyword>
<organism evidence="1 2">
    <name type="scientific">Olivibacter oleidegradans</name>
    <dbReference type="NCBI Taxonomy" id="760123"/>
    <lineage>
        <taxon>Bacteria</taxon>
        <taxon>Pseudomonadati</taxon>
        <taxon>Bacteroidota</taxon>
        <taxon>Sphingobacteriia</taxon>
        <taxon>Sphingobacteriales</taxon>
        <taxon>Sphingobacteriaceae</taxon>
        <taxon>Olivibacter</taxon>
    </lineage>
</organism>
<sequence length="62" mass="6662">MNKTQGCVGYLATDGKASTARIGAVSLPQSAWILHNEQECKCFAARCCGILQGRFSHAQGYI</sequence>
<evidence type="ECO:0000313" key="2">
    <source>
        <dbReference type="Proteomes" id="UP001589774"/>
    </source>
</evidence>
<proteinExistence type="predicted"/>
<gene>
    <name evidence="1" type="ORF">ACFFI0_22375</name>
</gene>
<dbReference type="EMBL" id="JBHLWO010000004">
    <property type="protein sequence ID" value="MFC0321084.1"/>
    <property type="molecule type" value="Genomic_DNA"/>
</dbReference>
<protein>
    <submittedName>
        <fullName evidence="1">Uncharacterized protein</fullName>
    </submittedName>
</protein>
<reference evidence="1 2" key="1">
    <citation type="submission" date="2024-09" db="EMBL/GenBank/DDBJ databases">
        <authorList>
            <person name="Sun Q."/>
            <person name="Mori K."/>
        </authorList>
    </citation>
    <scope>NUCLEOTIDE SEQUENCE [LARGE SCALE GENOMIC DNA]</scope>
    <source>
        <strain evidence="1 2">CCM 7765</strain>
    </source>
</reference>